<protein>
    <submittedName>
        <fullName evidence="2">Uncharacterized protein</fullName>
    </submittedName>
</protein>
<reference evidence="3" key="1">
    <citation type="submission" date="2016-10" db="EMBL/GenBank/DDBJ databases">
        <authorList>
            <person name="Varghese N."/>
            <person name="Submissions S."/>
        </authorList>
    </citation>
    <scope>NUCLEOTIDE SEQUENCE [LARGE SCALE GENOMIC DNA]</scope>
    <source>
        <strain evidence="3">DSM 22427</strain>
    </source>
</reference>
<feature type="compositionally biased region" description="Basic and acidic residues" evidence="1">
    <location>
        <begin position="144"/>
        <end position="154"/>
    </location>
</feature>
<keyword evidence="3" id="KW-1185">Reference proteome</keyword>
<evidence type="ECO:0000313" key="3">
    <source>
        <dbReference type="Proteomes" id="UP000199199"/>
    </source>
</evidence>
<evidence type="ECO:0000256" key="1">
    <source>
        <dbReference type="SAM" id="MobiDB-lite"/>
    </source>
</evidence>
<dbReference type="Pfam" id="PF19646">
    <property type="entry name" value="DUF6149"/>
    <property type="match status" value="1"/>
</dbReference>
<feature type="compositionally biased region" description="Acidic residues" evidence="1">
    <location>
        <begin position="210"/>
        <end position="221"/>
    </location>
</feature>
<sequence length="230" mass="25010">MKIRQNARHFASRKALETPVVRSVVRSGLVRMHTGIFTGKADSAHAAERKSRLDAFFDATMDAYLAALQDGYSEAEAREITHIQSNFDFYNHGWTEMMEFPGDELEDHYDRYADFFETWGITIDDPLGEFAPPNGLPDAPSTPERLENPDHPHAEGGFADDVYVETDDGDLVVGGQDEPDAADVDLTSAVGVDGTGADGATTDATGADEAVMDDATDETTSDDTAGNRDR</sequence>
<feature type="region of interest" description="Disordered" evidence="1">
    <location>
        <begin position="128"/>
        <end position="158"/>
    </location>
</feature>
<organism evidence="2 3">
    <name type="scientific">Halostagnicola kamekurae</name>
    <dbReference type="NCBI Taxonomy" id="619731"/>
    <lineage>
        <taxon>Archaea</taxon>
        <taxon>Methanobacteriati</taxon>
        <taxon>Methanobacteriota</taxon>
        <taxon>Stenosarchaea group</taxon>
        <taxon>Halobacteria</taxon>
        <taxon>Halobacteriales</taxon>
        <taxon>Natrialbaceae</taxon>
        <taxon>Halostagnicola</taxon>
    </lineage>
</organism>
<dbReference type="Proteomes" id="UP000199199">
    <property type="component" value="Unassembled WGS sequence"/>
</dbReference>
<evidence type="ECO:0000313" key="2">
    <source>
        <dbReference type="EMBL" id="SFS44285.1"/>
    </source>
</evidence>
<feature type="region of interest" description="Disordered" evidence="1">
    <location>
        <begin position="173"/>
        <end position="230"/>
    </location>
</feature>
<feature type="compositionally biased region" description="Low complexity" evidence="1">
    <location>
        <begin position="198"/>
        <end position="208"/>
    </location>
</feature>
<dbReference type="AlphaFoldDB" id="A0A1I6PW57"/>
<gene>
    <name evidence="2" type="ORF">SAMN04488556_0814</name>
</gene>
<dbReference type="EMBL" id="FOZS01000001">
    <property type="protein sequence ID" value="SFS44285.1"/>
    <property type="molecule type" value="Genomic_DNA"/>
</dbReference>
<name>A0A1I6PW57_9EURY</name>
<dbReference type="InterPro" id="IPR046147">
    <property type="entry name" value="DUF6149"/>
</dbReference>
<dbReference type="RefSeq" id="WP_245779384.1">
    <property type="nucleotide sequence ID" value="NZ_FOZS01000001.1"/>
</dbReference>
<proteinExistence type="predicted"/>
<accession>A0A1I6PW57</accession>